<evidence type="ECO:0000259" key="9">
    <source>
        <dbReference type="Pfam" id="PF25967"/>
    </source>
</evidence>
<evidence type="ECO:0000259" key="6">
    <source>
        <dbReference type="Pfam" id="PF25876"/>
    </source>
</evidence>
<feature type="transmembrane region" description="Helical" evidence="5">
    <location>
        <begin position="25"/>
        <end position="43"/>
    </location>
</feature>
<dbReference type="GO" id="GO:0005886">
    <property type="term" value="C:plasma membrane"/>
    <property type="evidence" value="ECO:0007669"/>
    <property type="project" value="TreeGrafter"/>
</dbReference>
<dbReference type="InterPro" id="IPR058627">
    <property type="entry name" value="MdtA-like_C"/>
</dbReference>
<keyword evidence="3" id="KW-0175">Coiled coil</keyword>
<dbReference type="RefSeq" id="WP_189049048.1">
    <property type="nucleotide sequence ID" value="NZ_BMJQ01000010.1"/>
</dbReference>
<feature type="domain" description="Multidrug resistance protein MdtA-like alpha-helical hairpin" evidence="6">
    <location>
        <begin position="127"/>
        <end position="194"/>
    </location>
</feature>
<organism evidence="10 11">
    <name type="scientific">Aliidongia dinghuensis</name>
    <dbReference type="NCBI Taxonomy" id="1867774"/>
    <lineage>
        <taxon>Bacteria</taxon>
        <taxon>Pseudomonadati</taxon>
        <taxon>Pseudomonadota</taxon>
        <taxon>Alphaproteobacteria</taxon>
        <taxon>Rhodospirillales</taxon>
        <taxon>Dongiaceae</taxon>
        <taxon>Aliidongia</taxon>
    </lineage>
</organism>
<evidence type="ECO:0000256" key="3">
    <source>
        <dbReference type="SAM" id="Coils"/>
    </source>
</evidence>
<dbReference type="Proteomes" id="UP000646365">
    <property type="component" value="Unassembled WGS sequence"/>
</dbReference>
<dbReference type="GO" id="GO:0022857">
    <property type="term" value="F:transmembrane transporter activity"/>
    <property type="evidence" value="ECO:0007669"/>
    <property type="project" value="InterPro"/>
</dbReference>
<dbReference type="Gene3D" id="1.10.287.470">
    <property type="entry name" value="Helix hairpin bin"/>
    <property type="match status" value="1"/>
</dbReference>
<dbReference type="Pfam" id="PF25967">
    <property type="entry name" value="RND-MFP_C"/>
    <property type="match status" value="1"/>
</dbReference>
<gene>
    <name evidence="10" type="ORF">GCM10011611_40230</name>
</gene>
<evidence type="ECO:0000259" key="8">
    <source>
        <dbReference type="Pfam" id="PF25944"/>
    </source>
</evidence>
<feature type="domain" description="Multidrug resistance protein MdtA-like beta-barrel" evidence="8">
    <location>
        <begin position="238"/>
        <end position="325"/>
    </location>
</feature>
<keyword evidence="5" id="KW-0812">Transmembrane</keyword>
<dbReference type="InterPro" id="IPR058626">
    <property type="entry name" value="MdtA-like_b-barrel"/>
</dbReference>
<reference evidence="10" key="1">
    <citation type="journal article" date="2014" name="Int. J. Syst. Evol. Microbiol.">
        <title>Complete genome sequence of Corynebacterium casei LMG S-19264T (=DSM 44701T), isolated from a smear-ripened cheese.</title>
        <authorList>
            <consortium name="US DOE Joint Genome Institute (JGI-PGF)"/>
            <person name="Walter F."/>
            <person name="Albersmeier A."/>
            <person name="Kalinowski J."/>
            <person name="Ruckert C."/>
        </authorList>
    </citation>
    <scope>NUCLEOTIDE SEQUENCE</scope>
    <source>
        <strain evidence="10">CGMCC 1.15725</strain>
    </source>
</reference>
<dbReference type="EMBL" id="BMJQ01000010">
    <property type="protein sequence ID" value="GGF30099.1"/>
    <property type="molecule type" value="Genomic_DNA"/>
</dbReference>
<dbReference type="Pfam" id="PF25917">
    <property type="entry name" value="BSH_RND"/>
    <property type="match status" value="1"/>
</dbReference>
<comment type="subcellular location">
    <subcellularLocation>
        <location evidence="1">Cell envelope</location>
    </subcellularLocation>
</comment>
<keyword evidence="11" id="KW-1185">Reference proteome</keyword>
<dbReference type="GO" id="GO:0046677">
    <property type="term" value="P:response to antibiotic"/>
    <property type="evidence" value="ECO:0007669"/>
    <property type="project" value="TreeGrafter"/>
</dbReference>
<accession>A0A8J2YWB5</accession>
<dbReference type="Gene3D" id="2.40.30.170">
    <property type="match status" value="1"/>
</dbReference>
<evidence type="ECO:0000256" key="4">
    <source>
        <dbReference type="SAM" id="MobiDB-lite"/>
    </source>
</evidence>
<evidence type="ECO:0000259" key="7">
    <source>
        <dbReference type="Pfam" id="PF25917"/>
    </source>
</evidence>
<name>A0A8J2YWB5_9PROT</name>
<keyword evidence="5" id="KW-1133">Transmembrane helix</keyword>
<dbReference type="InterPro" id="IPR058625">
    <property type="entry name" value="MdtA-like_BSH"/>
</dbReference>
<evidence type="ECO:0000256" key="1">
    <source>
        <dbReference type="ARBA" id="ARBA00004196"/>
    </source>
</evidence>
<feature type="domain" description="Multidrug resistance protein MdtA-like C-terminal permuted SH3" evidence="9">
    <location>
        <begin position="329"/>
        <end position="387"/>
    </location>
</feature>
<protein>
    <submittedName>
        <fullName evidence="10">MexE family multidrug efflux RND transporter periplasmic adaptor subunit</fullName>
    </submittedName>
</protein>
<reference evidence="10" key="2">
    <citation type="submission" date="2020-09" db="EMBL/GenBank/DDBJ databases">
        <authorList>
            <person name="Sun Q."/>
            <person name="Zhou Y."/>
        </authorList>
    </citation>
    <scope>NUCLEOTIDE SEQUENCE</scope>
    <source>
        <strain evidence="10">CGMCC 1.15725</strain>
    </source>
</reference>
<dbReference type="GO" id="GO:0030313">
    <property type="term" value="C:cell envelope"/>
    <property type="evidence" value="ECO:0007669"/>
    <property type="project" value="UniProtKB-SubCell"/>
</dbReference>
<keyword evidence="5" id="KW-0472">Membrane</keyword>
<evidence type="ECO:0000256" key="5">
    <source>
        <dbReference type="SAM" id="Phobius"/>
    </source>
</evidence>
<evidence type="ECO:0000313" key="10">
    <source>
        <dbReference type="EMBL" id="GGF30099.1"/>
    </source>
</evidence>
<evidence type="ECO:0000256" key="2">
    <source>
        <dbReference type="ARBA" id="ARBA00009477"/>
    </source>
</evidence>
<proteinExistence type="inferred from homology"/>
<sequence length="418" mass="44183">MSEASSRPGAGQQGGRAGRRAPVKLWAGTGAVIAAAGVAWFAYSYHASEAAEHAGPPAPPQVVVSKPLERTLDSRLGFLGQFSAVDQVELRAQVGGTLTEIRFKDGDIVHKGDLLFVIDPRPYEYRLAQATAQLESATARLELANRELARAQALKKSDAGSTENVEQRTADQQAAQGAVDDAKAQIQDARFDLEHCRIAAPFTGRIGTHQVSVGNLVAGSRTATSPTTLLATIVSVDPIYLNFDMSESDYLAFSRDRAKQKGPLADKVEVELSDERDFGRQGTLDFVDNVLDRSSGTLHARATVPNADLLLTPGEFARVRLSVGTPVAALLVPDAAVLPDQSEHIVLTVSPDGIVTPKPVQIGDMRGGLRIIRSGLTPTDKVIIEGIPFAAPGAKVSPQDGAIQFAAATAGQTAQGQD</sequence>
<feature type="coiled-coil region" evidence="3">
    <location>
        <begin position="127"/>
        <end position="154"/>
    </location>
</feature>
<dbReference type="PANTHER" id="PTHR30158">
    <property type="entry name" value="ACRA/E-RELATED COMPONENT OF DRUG EFFLUX TRANSPORTER"/>
    <property type="match status" value="1"/>
</dbReference>
<dbReference type="InterPro" id="IPR058624">
    <property type="entry name" value="MdtA-like_HH"/>
</dbReference>
<feature type="domain" description="Multidrug resistance protein MdtA-like barrel-sandwich hybrid" evidence="7">
    <location>
        <begin position="87"/>
        <end position="223"/>
    </location>
</feature>
<comment type="caution">
    <text evidence="10">The sequence shown here is derived from an EMBL/GenBank/DDBJ whole genome shotgun (WGS) entry which is preliminary data.</text>
</comment>
<dbReference type="Pfam" id="PF25876">
    <property type="entry name" value="HH_MFP_RND"/>
    <property type="match status" value="1"/>
</dbReference>
<dbReference type="NCBIfam" id="TIGR01730">
    <property type="entry name" value="RND_mfp"/>
    <property type="match status" value="1"/>
</dbReference>
<dbReference type="SUPFAM" id="SSF111369">
    <property type="entry name" value="HlyD-like secretion proteins"/>
    <property type="match status" value="1"/>
</dbReference>
<dbReference type="Gene3D" id="2.40.50.100">
    <property type="match status" value="1"/>
</dbReference>
<dbReference type="PANTHER" id="PTHR30158:SF24">
    <property type="entry name" value="HLYD FAMILY SECRETION PROTEIN"/>
    <property type="match status" value="1"/>
</dbReference>
<feature type="region of interest" description="Disordered" evidence="4">
    <location>
        <begin position="154"/>
        <end position="176"/>
    </location>
</feature>
<dbReference type="Gene3D" id="2.40.420.20">
    <property type="match status" value="1"/>
</dbReference>
<dbReference type="AlphaFoldDB" id="A0A8J2YWB5"/>
<evidence type="ECO:0000313" key="11">
    <source>
        <dbReference type="Proteomes" id="UP000646365"/>
    </source>
</evidence>
<dbReference type="InterPro" id="IPR006143">
    <property type="entry name" value="RND_pump_MFP"/>
</dbReference>
<comment type="similarity">
    <text evidence="2">Belongs to the membrane fusion protein (MFP) (TC 8.A.1) family.</text>
</comment>
<dbReference type="Pfam" id="PF25944">
    <property type="entry name" value="Beta-barrel_RND"/>
    <property type="match status" value="1"/>
</dbReference>